<protein>
    <submittedName>
        <fullName evidence="6">TetR/AcrR family transcriptional regulator</fullName>
    </submittedName>
</protein>
<dbReference type="InterPro" id="IPR036271">
    <property type="entry name" value="Tet_transcr_reg_TetR-rel_C_sf"/>
</dbReference>
<keyword evidence="1" id="KW-0805">Transcription regulation</keyword>
<reference evidence="6 7" key="1">
    <citation type="submission" date="2024-03" db="EMBL/GenBank/DDBJ databases">
        <title>High-quality draft genome sequence of Oceanobacter sp. wDCs-4.</title>
        <authorList>
            <person name="Dong C."/>
        </authorList>
    </citation>
    <scope>NUCLEOTIDE SEQUENCE [LARGE SCALE GENOMIC DNA]</scope>
    <source>
        <strain evidence="7">wDCs-4</strain>
    </source>
</reference>
<name>A0ABW8NN72_9GAMM</name>
<dbReference type="Pfam" id="PF00440">
    <property type="entry name" value="TetR_N"/>
    <property type="match status" value="1"/>
</dbReference>
<dbReference type="RefSeq" id="WP_369856432.1">
    <property type="nucleotide sequence ID" value="NZ_JBBKTX010000031.1"/>
</dbReference>
<dbReference type="Gene3D" id="1.10.357.10">
    <property type="entry name" value="Tetracycline Repressor, domain 2"/>
    <property type="match status" value="1"/>
</dbReference>
<evidence type="ECO:0000313" key="7">
    <source>
        <dbReference type="Proteomes" id="UP001620597"/>
    </source>
</evidence>
<sequence>MAWSPEHKQQSRERILKAASRLFAARGFEQTGIDQVMAAADMTRGAFYSHFKSKAELYTEAMTWAGIRRFRYALGADSADQPTVDSAPPSLNRLVETYLSEEHVSGQHGGCPMAFLVTDIAQRDEPVRSCYTRLLKGMLGKMSEVAQVDRPQVLQNMVMMIGGVAIARAVNDPELQQELLNACKTGIQDNL</sequence>
<dbReference type="SUPFAM" id="SSF48498">
    <property type="entry name" value="Tetracyclin repressor-like, C-terminal domain"/>
    <property type="match status" value="1"/>
</dbReference>
<feature type="domain" description="HTH tetR-type" evidence="5">
    <location>
        <begin position="9"/>
        <end position="69"/>
    </location>
</feature>
<gene>
    <name evidence="6" type="ORF">WG929_18715</name>
</gene>
<feature type="DNA-binding region" description="H-T-H motif" evidence="4">
    <location>
        <begin position="32"/>
        <end position="51"/>
    </location>
</feature>
<keyword evidence="3" id="KW-0804">Transcription</keyword>
<proteinExistence type="predicted"/>
<evidence type="ECO:0000256" key="3">
    <source>
        <dbReference type="ARBA" id="ARBA00023163"/>
    </source>
</evidence>
<evidence type="ECO:0000256" key="2">
    <source>
        <dbReference type="ARBA" id="ARBA00023125"/>
    </source>
</evidence>
<evidence type="ECO:0000313" key="6">
    <source>
        <dbReference type="EMBL" id="MFK4754443.1"/>
    </source>
</evidence>
<organism evidence="6 7">
    <name type="scientific">Oceanobacter antarcticus</name>
    <dbReference type="NCBI Taxonomy" id="3133425"/>
    <lineage>
        <taxon>Bacteria</taxon>
        <taxon>Pseudomonadati</taxon>
        <taxon>Pseudomonadota</taxon>
        <taxon>Gammaproteobacteria</taxon>
        <taxon>Oceanospirillales</taxon>
        <taxon>Oceanospirillaceae</taxon>
        <taxon>Oceanobacter</taxon>
    </lineage>
</organism>
<evidence type="ECO:0000256" key="4">
    <source>
        <dbReference type="PROSITE-ProRule" id="PRU00335"/>
    </source>
</evidence>
<evidence type="ECO:0000259" key="5">
    <source>
        <dbReference type="PROSITE" id="PS50977"/>
    </source>
</evidence>
<dbReference type="InterPro" id="IPR009057">
    <property type="entry name" value="Homeodomain-like_sf"/>
</dbReference>
<keyword evidence="7" id="KW-1185">Reference proteome</keyword>
<dbReference type="Gene3D" id="1.10.10.60">
    <property type="entry name" value="Homeodomain-like"/>
    <property type="match status" value="1"/>
</dbReference>
<dbReference type="PRINTS" id="PR00455">
    <property type="entry name" value="HTHTETR"/>
</dbReference>
<keyword evidence="2 4" id="KW-0238">DNA-binding</keyword>
<dbReference type="PROSITE" id="PS50977">
    <property type="entry name" value="HTH_TETR_2"/>
    <property type="match status" value="1"/>
</dbReference>
<evidence type="ECO:0000256" key="1">
    <source>
        <dbReference type="ARBA" id="ARBA00023015"/>
    </source>
</evidence>
<dbReference type="Proteomes" id="UP001620597">
    <property type="component" value="Unassembled WGS sequence"/>
</dbReference>
<dbReference type="InterPro" id="IPR001647">
    <property type="entry name" value="HTH_TetR"/>
</dbReference>
<comment type="caution">
    <text evidence="6">The sequence shown here is derived from an EMBL/GenBank/DDBJ whole genome shotgun (WGS) entry which is preliminary data.</text>
</comment>
<accession>A0ABW8NN72</accession>
<dbReference type="SUPFAM" id="SSF46689">
    <property type="entry name" value="Homeodomain-like"/>
    <property type="match status" value="1"/>
</dbReference>
<dbReference type="PANTHER" id="PTHR47506">
    <property type="entry name" value="TRANSCRIPTIONAL REGULATORY PROTEIN"/>
    <property type="match status" value="1"/>
</dbReference>
<dbReference type="EMBL" id="JBBKTX010000031">
    <property type="protein sequence ID" value="MFK4754443.1"/>
    <property type="molecule type" value="Genomic_DNA"/>
</dbReference>
<dbReference type="PANTHER" id="PTHR47506:SF7">
    <property type="entry name" value="TRANSCRIPTIONAL REGULATORY PROTEIN"/>
    <property type="match status" value="1"/>
</dbReference>